<proteinExistence type="predicted"/>
<feature type="non-terminal residue" evidence="1">
    <location>
        <position position="1"/>
    </location>
</feature>
<reference evidence="1" key="1">
    <citation type="journal article" date="2014" name="PLoS ONE">
        <title>Transcriptome-Based Identification of ABC Transporters in the Western Tarnished Plant Bug Lygus hesperus.</title>
        <authorList>
            <person name="Hull J.J."/>
            <person name="Chaney K."/>
            <person name="Geib S.M."/>
            <person name="Fabrick J.A."/>
            <person name="Brent C.S."/>
            <person name="Walsh D."/>
            <person name="Lavine L.C."/>
        </authorList>
    </citation>
    <scope>NUCLEOTIDE SEQUENCE</scope>
</reference>
<dbReference type="GO" id="GO:0016874">
    <property type="term" value="F:ligase activity"/>
    <property type="evidence" value="ECO:0007669"/>
    <property type="project" value="UniProtKB-KW"/>
</dbReference>
<reference evidence="1" key="2">
    <citation type="submission" date="2014-07" db="EMBL/GenBank/DDBJ databases">
        <authorList>
            <person name="Hull J."/>
        </authorList>
    </citation>
    <scope>NUCLEOTIDE SEQUENCE</scope>
</reference>
<dbReference type="AlphaFoldDB" id="A0A0A9W642"/>
<keyword evidence="1" id="KW-0436">Ligase</keyword>
<sequence length="154" mass="17998">SKRAMDIHLDSWDQIVTAILVLLLAGRSLQSQIDDIDMFQHYGRVMSHSNELPTKIVYKSLCNTIEKKVEFEDEEYEFEPPHYIETTCTKTGSGRRDLTQEENRQMCNIPGFDCIQQNKKVTFLRRLKSHSSNGWEPFSQTVPTHCECMWPKLE</sequence>
<gene>
    <name evidence="1" type="primary">metG_15</name>
    <name evidence="1" type="ORF">CM83_18000</name>
</gene>
<protein>
    <submittedName>
        <fullName evidence="1">Methionine--tRNA ligase</fullName>
    </submittedName>
</protein>
<name>A0A0A9W642_LYGHE</name>
<dbReference type="EMBL" id="GBHO01041646">
    <property type="protein sequence ID" value="JAG01958.1"/>
    <property type="molecule type" value="Transcribed_RNA"/>
</dbReference>
<accession>A0A0A9W642</accession>
<evidence type="ECO:0000313" key="1">
    <source>
        <dbReference type="EMBL" id="JAG01958.1"/>
    </source>
</evidence>
<organism evidence="1">
    <name type="scientific">Lygus hesperus</name>
    <name type="common">Western plant bug</name>
    <dbReference type="NCBI Taxonomy" id="30085"/>
    <lineage>
        <taxon>Eukaryota</taxon>
        <taxon>Metazoa</taxon>
        <taxon>Ecdysozoa</taxon>
        <taxon>Arthropoda</taxon>
        <taxon>Hexapoda</taxon>
        <taxon>Insecta</taxon>
        <taxon>Pterygota</taxon>
        <taxon>Neoptera</taxon>
        <taxon>Paraneoptera</taxon>
        <taxon>Hemiptera</taxon>
        <taxon>Heteroptera</taxon>
        <taxon>Panheteroptera</taxon>
        <taxon>Cimicomorpha</taxon>
        <taxon>Miridae</taxon>
        <taxon>Mirini</taxon>
        <taxon>Lygus</taxon>
    </lineage>
</organism>